<feature type="domain" description="D-Lysine 5,6-aminomutase alpha subunit" evidence="1">
    <location>
        <begin position="3"/>
        <end position="111"/>
    </location>
</feature>
<dbReference type="OrthoDB" id="5147116at2"/>
<dbReference type="AlphaFoldDB" id="A0A1V3NNK6"/>
<dbReference type="Gene3D" id="1.10.8.1000">
    <property type="entry name" value="Ornithine 4,5 aminomutase S component, alpha subunit-like"/>
    <property type="match status" value="1"/>
</dbReference>
<evidence type="ECO:0000313" key="3">
    <source>
        <dbReference type="Proteomes" id="UP000189462"/>
    </source>
</evidence>
<dbReference type="InterPro" id="IPR015130">
    <property type="entry name" value="Lys-AminoMut_A"/>
</dbReference>
<accession>A0A1V3NNK6</accession>
<protein>
    <submittedName>
        <fullName evidence="2">Ornithine aminomutase</fullName>
    </submittedName>
</protein>
<proteinExistence type="predicted"/>
<dbReference type="STRING" id="108003.B1C78_05060"/>
<name>A0A1V3NNK6_9GAMM</name>
<sequence>MERPDDFEQRRAPLRALSDEALHARFWELVEGVVAPLIEEARTHTTPSIERSVLLRMGFSSIEAKALVEQMHERALLGHGAGALVLKLSRHRGIPVREAGLALLAGEGWEVLAP</sequence>
<organism evidence="2 3">
    <name type="scientific">Thioalkalivibrio denitrificans</name>
    <dbReference type="NCBI Taxonomy" id="108003"/>
    <lineage>
        <taxon>Bacteria</taxon>
        <taxon>Pseudomonadati</taxon>
        <taxon>Pseudomonadota</taxon>
        <taxon>Gammaproteobacteria</taxon>
        <taxon>Chromatiales</taxon>
        <taxon>Ectothiorhodospiraceae</taxon>
        <taxon>Thioalkalivibrio</taxon>
    </lineage>
</organism>
<gene>
    <name evidence="2" type="ORF">B1C78_05060</name>
</gene>
<dbReference type="Pfam" id="PF16552">
    <property type="entry name" value="OAM_alpha"/>
    <property type="match status" value="1"/>
</dbReference>
<dbReference type="Proteomes" id="UP000189462">
    <property type="component" value="Unassembled WGS sequence"/>
</dbReference>
<reference evidence="2 3" key="1">
    <citation type="submission" date="2017-02" db="EMBL/GenBank/DDBJ databases">
        <title>Genomic diversity within the haloalkaliphilic genus Thioalkalivibrio.</title>
        <authorList>
            <person name="Ahn A.-C."/>
            <person name="Meier-Kolthoff J."/>
            <person name="Overmars L."/>
            <person name="Richter M."/>
            <person name="Woyke T."/>
            <person name="Sorokin D.Y."/>
            <person name="Muyzer G."/>
        </authorList>
    </citation>
    <scope>NUCLEOTIDE SEQUENCE [LARGE SCALE GENOMIC DNA]</scope>
    <source>
        <strain evidence="2 3">ALJD</strain>
    </source>
</reference>
<evidence type="ECO:0000313" key="2">
    <source>
        <dbReference type="EMBL" id="OOG26448.1"/>
    </source>
</evidence>
<dbReference type="EMBL" id="MVBK01000028">
    <property type="protein sequence ID" value="OOG26448.1"/>
    <property type="molecule type" value="Genomic_DNA"/>
</dbReference>
<dbReference type="Gene3D" id="6.10.250.2220">
    <property type="match status" value="1"/>
</dbReference>
<dbReference type="InterPro" id="IPR016176">
    <property type="entry name" value="Cbl-dep_enz_cat"/>
</dbReference>
<comment type="caution">
    <text evidence="2">The sequence shown here is derived from an EMBL/GenBank/DDBJ whole genome shotgun (WGS) entry which is preliminary data.</text>
</comment>
<keyword evidence="3" id="KW-1185">Reference proteome</keyword>
<dbReference type="GO" id="GO:0003824">
    <property type="term" value="F:catalytic activity"/>
    <property type="evidence" value="ECO:0007669"/>
    <property type="project" value="InterPro"/>
</dbReference>
<dbReference type="SUPFAM" id="SSF51703">
    <property type="entry name" value="Cobalamin (vitamin B12)-dependent enzymes"/>
    <property type="match status" value="1"/>
</dbReference>
<dbReference type="GO" id="GO:0031419">
    <property type="term" value="F:cobalamin binding"/>
    <property type="evidence" value="ECO:0007669"/>
    <property type="project" value="InterPro"/>
</dbReference>
<evidence type="ECO:0000259" key="1">
    <source>
        <dbReference type="Pfam" id="PF16552"/>
    </source>
</evidence>